<evidence type="ECO:0000313" key="3">
    <source>
        <dbReference type="Proteomes" id="UP000618094"/>
    </source>
</evidence>
<accession>A0A8H9FAP9</accession>
<dbReference type="SUPFAM" id="SSF56300">
    <property type="entry name" value="Metallo-dependent phosphatases"/>
    <property type="match status" value="1"/>
</dbReference>
<dbReference type="GO" id="GO:0016791">
    <property type="term" value="F:phosphatase activity"/>
    <property type="evidence" value="ECO:0007669"/>
    <property type="project" value="TreeGrafter"/>
</dbReference>
<name>A0A8H9FAP9_LACHE</name>
<organism evidence="2 3">
    <name type="scientific">Lactobacillus helveticus</name>
    <name type="common">Lactobacillus suntoryeus</name>
    <dbReference type="NCBI Taxonomy" id="1587"/>
    <lineage>
        <taxon>Bacteria</taxon>
        <taxon>Bacillati</taxon>
        <taxon>Bacillota</taxon>
        <taxon>Bacilli</taxon>
        <taxon>Lactobacillales</taxon>
        <taxon>Lactobacillaceae</taxon>
        <taxon>Lactobacillus</taxon>
    </lineage>
</organism>
<dbReference type="GO" id="GO:0005737">
    <property type="term" value="C:cytoplasm"/>
    <property type="evidence" value="ECO:0007669"/>
    <property type="project" value="TreeGrafter"/>
</dbReference>
<proteinExistence type="predicted"/>
<dbReference type="EMBL" id="BLYO01000364">
    <property type="protein sequence ID" value="GFP00154.1"/>
    <property type="molecule type" value="Genomic_DNA"/>
</dbReference>
<dbReference type="CDD" id="cd00144">
    <property type="entry name" value="MPP_PPP_family"/>
    <property type="match status" value="1"/>
</dbReference>
<dbReference type="AlphaFoldDB" id="A0A8H9FAP9"/>
<reference evidence="2" key="1">
    <citation type="submission" date="2020-07" db="EMBL/GenBank/DDBJ databases">
        <title>Draft genome sequence of Lactobacillus helveticus strain H-8.</title>
        <authorList>
            <person name="Endo A."/>
            <person name="Maeno S."/>
            <person name="Kido Y."/>
        </authorList>
    </citation>
    <scope>NUCLEOTIDE SEQUENCE</scope>
    <source>
        <strain evidence="2">H-8</strain>
    </source>
</reference>
<dbReference type="InterPro" id="IPR029052">
    <property type="entry name" value="Metallo-depent_PP-like"/>
</dbReference>
<protein>
    <submittedName>
        <fullName evidence="2">Serine/threonine protein phosphatase</fullName>
    </submittedName>
</protein>
<dbReference type="GO" id="GO:0008803">
    <property type="term" value="F:bis(5'-nucleosyl)-tetraphosphatase (symmetrical) activity"/>
    <property type="evidence" value="ECO:0007669"/>
    <property type="project" value="TreeGrafter"/>
</dbReference>
<dbReference type="Gene3D" id="3.60.21.10">
    <property type="match status" value="1"/>
</dbReference>
<gene>
    <name evidence="2" type="ORF">LHEH8_19090</name>
</gene>
<comment type="caution">
    <text evidence="2">The sequence shown here is derived from an EMBL/GenBank/DDBJ whole genome shotgun (WGS) entry which is preliminary data.</text>
</comment>
<dbReference type="Pfam" id="PF00149">
    <property type="entry name" value="Metallophos"/>
    <property type="match status" value="1"/>
</dbReference>
<dbReference type="GO" id="GO:0110154">
    <property type="term" value="P:RNA decapping"/>
    <property type="evidence" value="ECO:0007669"/>
    <property type="project" value="TreeGrafter"/>
</dbReference>
<evidence type="ECO:0000259" key="1">
    <source>
        <dbReference type="Pfam" id="PF00149"/>
    </source>
</evidence>
<dbReference type="PANTHER" id="PTHR42850">
    <property type="entry name" value="METALLOPHOSPHOESTERASE"/>
    <property type="match status" value="1"/>
</dbReference>
<dbReference type="InterPro" id="IPR050126">
    <property type="entry name" value="Ap4A_hydrolase"/>
</dbReference>
<dbReference type="PANTHER" id="PTHR42850:SF4">
    <property type="entry name" value="ZINC-DEPENDENT ENDOPOLYPHOSPHATASE"/>
    <property type="match status" value="1"/>
</dbReference>
<dbReference type="InterPro" id="IPR004843">
    <property type="entry name" value="Calcineurin-like_PHP"/>
</dbReference>
<dbReference type="Proteomes" id="UP000618094">
    <property type="component" value="Unassembled WGS sequence"/>
</dbReference>
<dbReference type="RefSeq" id="WP_057730382.1">
    <property type="nucleotide sequence ID" value="NZ_BLYO01000364.1"/>
</dbReference>
<evidence type="ECO:0000313" key="2">
    <source>
        <dbReference type="EMBL" id="GFP00154.1"/>
    </source>
</evidence>
<feature type="domain" description="Calcineurin-like phosphoesterase" evidence="1">
    <location>
        <begin position="20"/>
        <end position="224"/>
    </location>
</feature>
<sequence>MTRKIVNRTLEDNQKKENYIFISDIHGNLETIDLIEQAKKDYPLAQLVTGGDYIDGREHVKEVLDYLMDQKNQGAIVLLGNHEQMMLNFADGIEHQNGIWFYNAGGKTLTNIFGRTLLPEEVRESKYYCFLKSCPTMYDTPQIILVHAGVRPDEKYNDPATYNKEVYGLKFDYDFYRIWAREEYWYSNQVDEIIAHNRTGKTIVTGHTPTAALEGKYNDGRKMKQLLRDDCIVRKMQYPGEPARIFTDGGSHSDPLIYPHNDGNVVVLDGDGKIVRIYNWKNPQGIEFNER</sequence>